<dbReference type="EMBL" id="CP029254">
    <property type="protein sequence ID" value="AWK09898.1"/>
    <property type="molecule type" value="Genomic_DNA"/>
</dbReference>
<feature type="transmembrane region" description="Helical" evidence="2">
    <location>
        <begin position="31"/>
        <end position="52"/>
    </location>
</feature>
<keyword evidence="4" id="KW-1185">Reference proteome</keyword>
<protein>
    <submittedName>
        <fullName evidence="3">Uncharacterized protein</fullName>
    </submittedName>
</protein>
<evidence type="ECO:0000313" key="3">
    <source>
        <dbReference type="EMBL" id="AWK09898.1"/>
    </source>
</evidence>
<feature type="transmembrane region" description="Helical" evidence="2">
    <location>
        <begin position="119"/>
        <end position="143"/>
    </location>
</feature>
<dbReference type="Proteomes" id="UP000245051">
    <property type="component" value="Chromosome"/>
</dbReference>
<feature type="transmembrane region" description="Helical" evidence="2">
    <location>
        <begin position="64"/>
        <end position="83"/>
    </location>
</feature>
<dbReference type="RefSeq" id="WP_109294859.1">
    <property type="nucleotide sequence ID" value="NZ_CP029254.1"/>
</dbReference>
<gene>
    <name evidence="3" type="ORF">DDQ41_14365</name>
</gene>
<feature type="region of interest" description="Disordered" evidence="1">
    <location>
        <begin position="181"/>
        <end position="210"/>
    </location>
</feature>
<feature type="transmembrane region" description="Helical" evidence="2">
    <location>
        <begin position="155"/>
        <end position="173"/>
    </location>
</feature>
<keyword evidence="2" id="KW-1133">Transmembrane helix</keyword>
<feature type="region of interest" description="Disordered" evidence="1">
    <location>
        <begin position="87"/>
        <end position="110"/>
    </location>
</feature>
<name>A0ABN5KJP4_9ACTN</name>
<evidence type="ECO:0000313" key="4">
    <source>
        <dbReference type="Proteomes" id="UP000245051"/>
    </source>
</evidence>
<proteinExistence type="predicted"/>
<organism evidence="3 4">
    <name type="scientific">Streptomyces spongiicola</name>
    <dbReference type="NCBI Taxonomy" id="1690221"/>
    <lineage>
        <taxon>Bacteria</taxon>
        <taxon>Bacillati</taxon>
        <taxon>Actinomycetota</taxon>
        <taxon>Actinomycetes</taxon>
        <taxon>Kitasatosporales</taxon>
        <taxon>Streptomycetaceae</taxon>
        <taxon>Streptomyces</taxon>
    </lineage>
</organism>
<sequence>MAQKRRSPADVLRSVDRALGGRRAPSRVRTWAAGHPIGVGLSASAPFTLFFLGTSPGGEPADAAPALLLGAFVGLFFSLTALAERGRQRRPVRPGGWNGPGRHAPSGRRRTVHAARREAVAGVSWSLLGAWTAWWVLVTAVLWLLGPVVAGRPADLPGCAASALYVIVLGEFGDRLRRRRAARRTRARTHAGGPAERLAAVAPPDGGHEP</sequence>
<evidence type="ECO:0000256" key="2">
    <source>
        <dbReference type="SAM" id="Phobius"/>
    </source>
</evidence>
<keyword evidence="2" id="KW-0812">Transmembrane</keyword>
<reference evidence="3 4" key="1">
    <citation type="submission" date="2018-05" db="EMBL/GenBank/DDBJ databases">
        <title>Complete genome sequence of the Type Strain of Streptomyces spongiicola HNM0071, the producer of staurosporine.</title>
        <authorList>
            <person name="Zhou S."/>
            <person name="Huang X."/>
        </authorList>
    </citation>
    <scope>NUCLEOTIDE SEQUENCE [LARGE SCALE GENOMIC DNA]</scope>
    <source>
        <strain evidence="3 4">HNM0071</strain>
    </source>
</reference>
<evidence type="ECO:0000256" key="1">
    <source>
        <dbReference type="SAM" id="MobiDB-lite"/>
    </source>
</evidence>
<keyword evidence="2" id="KW-0472">Membrane</keyword>
<accession>A0ABN5KJP4</accession>